<dbReference type="OrthoDB" id="9810469at2"/>
<feature type="transmembrane region" description="Helical" evidence="7">
    <location>
        <begin position="126"/>
        <end position="147"/>
    </location>
</feature>
<protein>
    <recommendedName>
        <fullName evidence="8">Acyltransferase 3 domain-containing protein</fullName>
    </recommendedName>
</protein>
<feature type="transmembrane region" description="Helical" evidence="7">
    <location>
        <begin position="311"/>
        <end position="328"/>
    </location>
</feature>
<sequence length="339" mass="38378">MKSKRVIYIDVIRVVAMILVVLAHACSVRIATPDHSFSWSVTNVLVGITEVAVPMFFMISGATILNSKKTTNVGYLFKHRLKRVIIPFIVWSIISAYPVSKIDGVFNIHQFLVTVSLIFHQPVLMAYWFIYSLFGLYLISPFIKLLVDHMNKSLLNYLLLLWMIGDIILPAIGQFTPPAIGNAFSLYSMAKIILSSYLGYFVMGYLLTHDTKLKFNLPKYVSIIALLFVIKVAVRFIPAQSPWAFLNIASSLSTPVIAVMLFMCFKSFEGKYSNWFTKSIEFVAPLTYGIYLSHGLIINFVGKFISPNNYPVIFLATLVFSIIMIYIIRKIPVIKNLLA</sequence>
<organism evidence="9 10">
    <name type="scientific">Companilactobacillus farciminis</name>
    <dbReference type="NCBI Taxonomy" id="1612"/>
    <lineage>
        <taxon>Bacteria</taxon>
        <taxon>Bacillati</taxon>
        <taxon>Bacillota</taxon>
        <taxon>Bacilli</taxon>
        <taxon>Lactobacillales</taxon>
        <taxon>Lactobacillaceae</taxon>
        <taxon>Companilactobacillus</taxon>
    </lineage>
</organism>
<name>A0A4R5NHE3_9LACO</name>
<dbReference type="Proteomes" id="UP000295257">
    <property type="component" value="Unassembled WGS sequence"/>
</dbReference>
<evidence type="ECO:0000256" key="5">
    <source>
        <dbReference type="ARBA" id="ARBA00022989"/>
    </source>
</evidence>
<comment type="subcellular location">
    <subcellularLocation>
        <location evidence="1">Cell membrane</location>
        <topology evidence="1">Multi-pass membrane protein</topology>
    </subcellularLocation>
</comment>
<gene>
    <name evidence="9" type="ORF">C5L30_000549</name>
</gene>
<dbReference type="Pfam" id="PF01757">
    <property type="entry name" value="Acyl_transf_3"/>
    <property type="match status" value="1"/>
</dbReference>
<feature type="transmembrane region" description="Helical" evidence="7">
    <location>
        <begin position="85"/>
        <end position="106"/>
    </location>
</feature>
<proteinExistence type="inferred from homology"/>
<accession>A0A4R5NHE3</accession>
<dbReference type="EMBL" id="PUFN01000009">
    <property type="protein sequence ID" value="TDG73610.1"/>
    <property type="molecule type" value="Genomic_DNA"/>
</dbReference>
<feature type="transmembrane region" description="Helical" evidence="7">
    <location>
        <begin position="286"/>
        <end position="305"/>
    </location>
</feature>
<dbReference type="AlphaFoldDB" id="A0A4R5NHE3"/>
<dbReference type="InterPro" id="IPR002656">
    <property type="entry name" value="Acyl_transf_3_dom"/>
</dbReference>
<comment type="similarity">
    <text evidence="2">Belongs to the acyltransferase 3 family.</text>
</comment>
<keyword evidence="5 7" id="KW-1133">Transmembrane helix</keyword>
<feature type="transmembrane region" description="Helical" evidence="7">
    <location>
        <begin position="220"/>
        <end position="237"/>
    </location>
</feature>
<keyword evidence="3" id="KW-1003">Cell membrane</keyword>
<evidence type="ECO:0000256" key="2">
    <source>
        <dbReference type="ARBA" id="ARBA00007400"/>
    </source>
</evidence>
<evidence type="ECO:0000313" key="10">
    <source>
        <dbReference type="Proteomes" id="UP000295257"/>
    </source>
</evidence>
<keyword evidence="4 7" id="KW-0812">Transmembrane</keyword>
<keyword evidence="6 7" id="KW-0472">Membrane</keyword>
<evidence type="ECO:0000256" key="4">
    <source>
        <dbReference type="ARBA" id="ARBA00022692"/>
    </source>
</evidence>
<feature type="transmembrane region" description="Helical" evidence="7">
    <location>
        <begin position="154"/>
        <end position="172"/>
    </location>
</feature>
<evidence type="ECO:0000256" key="1">
    <source>
        <dbReference type="ARBA" id="ARBA00004651"/>
    </source>
</evidence>
<evidence type="ECO:0000256" key="6">
    <source>
        <dbReference type="ARBA" id="ARBA00023136"/>
    </source>
</evidence>
<feature type="domain" description="Acyltransferase 3" evidence="8">
    <location>
        <begin position="7"/>
        <end position="328"/>
    </location>
</feature>
<feature type="transmembrane region" description="Helical" evidence="7">
    <location>
        <begin position="243"/>
        <end position="265"/>
    </location>
</feature>
<feature type="transmembrane region" description="Helical" evidence="7">
    <location>
        <begin position="44"/>
        <end position="65"/>
    </location>
</feature>
<keyword evidence="10" id="KW-1185">Reference proteome</keyword>
<dbReference type="PANTHER" id="PTHR40074">
    <property type="entry name" value="O-ACETYLTRANSFERASE WECH"/>
    <property type="match status" value="1"/>
</dbReference>
<reference evidence="9 10" key="1">
    <citation type="journal article" date="2019" name="Appl. Microbiol. Biotechnol.">
        <title>Uncovering carbohydrate metabolism through a genotype-phenotype association study of 56 lactic acid bacteria genomes.</title>
        <authorList>
            <person name="Buron-Moles G."/>
            <person name="Chailyan A."/>
            <person name="Dolejs I."/>
            <person name="Forster J."/>
            <person name="Miks M.H."/>
        </authorList>
    </citation>
    <scope>NUCLEOTIDE SEQUENCE [LARGE SCALE GENOMIC DNA]</scope>
    <source>
        <strain evidence="9 10">ATCC 29644</strain>
    </source>
</reference>
<evidence type="ECO:0000259" key="8">
    <source>
        <dbReference type="Pfam" id="PF01757"/>
    </source>
</evidence>
<evidence type="ECO:0000256" key="7">
    <source>
        <dbReference type="SAM" id="Phobius"/>
    </source>
</evidence>
<dbReference type="RefSeq" id="WP_010018307.1">
    <property type="nucleotide sequence ID" value="NZ_PUFN01000009.1"/>
</dbReference>
<feature type="transmembrane region" description="Helical" evidence="7">
    <location>
        <begin position="184"/>
        <end position="208"/>
    </location>
</feature>
<comment type="caution">
    <text evidence="9">The sequence shown here is derived from an EMBL/GenBank/DDBJ whole genome shotgun (WGS) entry which is preliminary data.</text>
</comment>
<dbReference type="GO" id="GO:0016413">
    <property type="term" value="F:O-acetyltransferase activity"/>
    <property type="evidence" value="ECO:0007669"/>
    <property type="project" value="TreeGrafter"/>
</dbReference>
<evidence type="ECO:0000313" key="9">
    <source>
        <dbReference type="EMBL" id="TDG73610.1"/>
    </source>
</evidence>
<evidence type="ECO:0000256" key="3">
    <source>
        <dbReference type="ARBA" id="ARBA00022475"/>
    </source>
</evidence>
<dbReference type="GO" id="GO:0005886">
    <property type="term" value="C:plasma membrane"/>
    <property type="evidence" value="ECO:0007669"/>
    <property type="project" value="UniProtKB-SubCell"/>
</dbReference>
<dbReference type="GO" id="GO:0009246">
    <property type="term" value="P:enterobacterial common antigen biosynthetic process"/>
    <property type="evidence" value="ECO:0007669"/>
    <property type="project" value="TreeGrafter"/>
</dbReference>
<feature type="transmembrane region" description="Helical" evidence="7">
    <location>
        <begin position="12"/>
        <end position="32"/>
    </location>
</feature>
<dbReference type="PANTHER" id="PTHR40074:SF2">
    <property type="entry name" value="O-ACETYLTRANSFERASE WECH"/>
    <property type="match status" value="1"/>
</dbReference>